<gene>
    <name evidence="7" type="ORF">FN961_12835</name>
</gene>
<feature type="region of interest" description="Disordered" evidence="3">
    <location>
        <begin position="85"/>
        <end position="112"/>
    </location>
</feature>
<evidence type="ECO:0000259" key="5">
    <source>
        <dbReference type="Pfam" id="PF25954"/>
    </source>
</evidence>
<organism evidence="7 8">
    <name type="scientific">Shewanella hanedai</name>
    <name type="common">Alteromonas hanedai</name>
    <dbReference type="NCBI Taxonomy" id="25"/>
    <lineage>
        <taxon>Bacteria</taxon>
        <taxon>Pseudomonadati</taxon>
        <taxon>Pseudomonadota</taxon>
        <taxon>Gammaproteobacteria</taxon>
        <taxon>Alteromonadales</taxon>
        <taxon>Shewanellaceae</taxon>
        <taxon>Shewanella</taxon>
    </lineage>
</organism>
<comment type="similarity">
    <text evidence="1">Belongs to the membrane fusion protein (MFP) (TC 8.A.1) family.</text>
</comment>
<evidence type="ECO:0000313" key="8">
    <source>
        <dbReference type="Proteomes" id="UP000318126"/>
    </source>
</evidence>
<sequence length="377" mass="41221">MKQLGGGFVSDKKHLLEKLKNDTSVNESGIRSKVIIFISLIIFFWLIYFCLFYINNGDIVFDGNSFEGNRSDVVSEKHPQIDEVTISSKISNNSSTGDHASKSELGSESHPLISASGDDEVVVLNASGYVVARRAATVSAELSGLLRQVLVEEGDRVSKGQVLAVLDRALAAADLDLVNSNMQVKRVAIPALKADIHESQREAARLKALRKSQFVSEELFTQAQTRLLKHENALLVANAEVERMKAEIQLKQLKYDKHSVRAPFDGVVIEKNAQMGEIVSPDSAGGGFTRTGICTLVDMASLEIEVEVNEAYIQKVFSGQKVNAILDAYKGENIPSYVEAIIPAADRAKGVFRVRIKITELNETILPGMGVTVSFLN</sequence>
<evidence type="ECO:0000256" key="2">
    <source>
        <dbReference type="SAM" id="Coils"/>
    </source>
</evidence>
<dbReference type="PANTHER" id="PTHR30469">
    <property type="entry name" value="MULTIDRUG RESISTANCE PROTEIN MDTA"/>
    <property type="match status" value="1"/>
</dbReference>
<dbReference type="PANTHER" id="PTHR30469:SF38">
    <property type="entry name" value="HLYD FAMILY SECRETION PROTEIN"/>
    <property type="match status" value="1"/>
</dbReference>
<keyword evidence="4" id="KW-0472">Membrane</keyword>
<proteinExistence type="inferred from homology"/>
<feature type="domain" description="CzcB-like barrel-sandwich hybrid" evidence="6">
    <location>
        <begin position="135"/>
        <end position="283"/>
    </location>
</feature>
<evidence type="ECO:0000259" key="6">
    <source>
        <dbReference type="Pfam" id="PF25973"/>
    </source>
</evidence>
<keyword evidence="4" id="KW-0812">Transmembrane</keyword>
<dbReference type="GO" id="GO:0015562">
    <property type="term" value="F:efflux transmembrane transporter activity"/>
    <property type="evidence" value="ECO:0007669"/>
    <property type="project" value="TreeGrafter"/>
</dbReference>
<keyword evidence="8" id="KW-1185">Reference proteome</keyword>
<dbReference type="InterPro" id="IPR058647">
    <property type="entry name" value="BSH_CzcB-like"/>
</dbReference>
<feature type="compositionally biased region" description="Low complexity" evidence="3">
    <location>
        <begin position="85"/>
        <end position="96"/>
    </location>
</feature>
<dbReference type="InterPro" id="IPR058792">
    <property type="entry name" value="Beta-barrel_RND_2"/>
</dbReference>
<dbReference type="SUPFAM" id="SSF111369">
    <property type="entry name" value="HlyD-like secretion proteins"/>
    <property type="match status" value="1"/>
</dbReference>
<feature type="domain" description="CusB-like beta-barrel" evidence="5">
    <location>
        <begin position="304"/>
        <end position="375"/>
    </location>
</feature>
<dbReference type="EMBL" id="VKGK01000014">
    <property type="protein sequence ID" value="TRY14003.1"/>
    <property type="molecule type" value="Genomic_DNA"/>
</dbReference>
<protein>
    <submittedName>
        <fullName evidence="7">Efflux RND transporter periplasmic adaptor subunit</fullName>
    </submittedName>
</protein>
<dbReference type="Pfam" id="PF25973">
    <property type="entry name" value="BSH_CzcB"/>
    <property type="match status" value="1"/>
</dbReference>
<reference evidence="8" key="1">
    <citation type="submission" date="2019-07" db="EMBL/GenBank/DDBJ databases">
        <title>Shewanella sp. YLB-08 draft genomic sequence.</title>
        <authorList>
            <person name="Yu L."/>
        </authorList>
    </citation>
    <scope>NUCLEOTIDE SEQUENCE [LARGE SCALE GENOMIC DNA]</scope>
    <source>
        <strain evidence="8">JCM 20706</strain>
    </source>
</reference>
<dbReference type="AlphaFoldDB" id="A0A553JNI7"/>
<evidence type="ECO:0000256" key="3">
    <source>
        <dbReference type="SAM" id="MobiDB-lite"/>
    </source>
</evidence>
<dbReference type="NCBIfam" id="TIGR01730">
    <property type="entry name" value="RND_mfp"/>
    <property type="match status" value="1"/>
</dbReference>
<comment type="caution">
    <text evidence="7">The sequence shown here is derived from an EMBL/GenBank/DDBJ whole genome shotgun (WGS) entry which is preliminary data.</text>
</comment>
<name>A0A553JNI7_SHEHA</name>
<feature type="coiled-coil region" evidence="2">
    <location>
        <begin position="189"/>
        <end position="256"/>
    </location>
</feature>
<evidence type="ECO:0000313" key="7">
    <source>
        <dbReference type="EMBL" id="TRY14003.1"/>
    </source>
</evidence>
<feature type="transmembrane region" description="Helical" evidence="4">
    <location>
        <begin position="34"/>
        <end position="54"/>
    </location>
</feature>
<evidence type="ECO:0000256" key="1">
    <source>
        <dbReference type="ARBA" id="ARBA00009477"/>
    </source>
</evidence>
<keyword evidence="2" id="KW-0175">Coiled coil</keyword>
<dbReference type="OrthoDB" id="9789643at2"/>
<keyword evidence="4" id="KW-1133">Transmembrane helix</keyword>
<dbReference type="Proteomes" id="UP000318126">
    <property type="component" value="Unassembled WGS sequence"/>
</dbReference>
<dbReference type="Pfam" id="PF25954">
    <property type="entry name" value="Beta-barrel_RND_2"/>
    <property type="match status" value="1"/>
</dbReference>
<evidence type="ECO:0000256" key="4">
    <source>
        <dbReference type="SAM" id="Phobius"/>
    </source>
</evidence>
<accession>A0A553JNI7</accession>
<dbReference type="Gene3D" id="2.40.30.170">
    <property type="match status" value="1"/>
</dbReference>
<dbReference type="GO" id="GO:1990281">
    <property type="term" value="C:efflux pump complex"/>
    <property type="evidence" value="ECO:0007669"/>
    <property type="project" value="TreeGrafter"/>
</dbReference>
<dbReference type="Gene3D" id="2.40.50.100">
    <property type="match status" value="1"/>
</dbReference>
<dbReference type="InterPro" id="IPR006143">
    <property type="entry name" value="RND_pump_MFP"/>
</dbReference>